<reference evidence="1 2" key="1">
    <citation type="journal article" date="2015" name="Nature">
        <title>rRNA introns, odd ribosomes, and small enigmatic genomes across a large radiation of phyla.</title>
        <authorList>
            <person name="Brown C.T."/>
            <person name="Hug L.A."/>
            <person name="Thomas B.C."/>
            <person name="Sharon I."/>
            <person name="Castelle C.J."/>
            <person name="Singh A."/>
            <person name="Wilkins M.J."/>
            <person name="Williams K.H."/>
            <person name="Banfield J.F."/>
        </authorList>
    </citation>
    <scope>NUCLEOTIDE SEQUENCE [LARGE SCALE GENOMIC DNA]</scope>
</reference>
<dbReference type="EMBL" id="LCCZ01000004">
    <property type="protein sequence ID" value="KKS44570.1"/>
    <property type="molecule type" value="Genomic_DNA"/>
</dbReference>
<sequence length="186" mass="20870">MGLDLAKLEKVKRRGSNTIARCPACAEAGSDRKGDHLFINDRDQFGCVLYPGEDGQQHRKRIFELAGIKERPNKYFEVKKSPSPLIAENSVIQKDILGHLGHIKSTHARKVIDEPPSKREFQKELLNSVPPVPENSRHLYSTAELEMLQGIDTDSLQRIDEVKRIFNGTVVAVKDNNCGANKEALQ</sequence>
<comment type="caution">
    <text evidence="1">The sequence shown here is derived from an EMBL/GenBank/DDBJ whole genome shotgun (WGS) entry which is preliminary data.</text>
</comment>
<name>A0A0G0Z7A9_9BACT</name>
<gene>
    <name evidence="1" type="ORF">UV05_C0004G0005</name>
</gene>
<evidence type="ECO:0000313" key="1">
    <source>
        <dbReference type="EMBL" id="KKS44570.1"/>
    </source>
</evidence>
<protein>
    <submittedName>
        <fullName evidence="1">Uncharacterized protein</fullName>
    </submittedName>
</protein>
<dbReference type="AlphaFoldDB" id="A0A0G0Z7A9"/>
<organism evidence="1 2">
    <name type="scientific">candidate division CPR1 bacterium GW2011_GWA2_42_17</name>
    <dbReference type="NCBI Taxonomy" id="1618341"/>
    <lineage>
        <taxon>Bacteria</taxon>
        <taxon>candidate division CPR1</taxon>
    </lineage>
</organism>
<evidence type="ECO:0000313" key="2">
    <source>
        <dbReference type="Proteomes" id="UP000034875"/>
    </source>
</evidence>
<accession>A0A0G0Z7A9</accession>
<proteinExistence type="predicted"/>
<dbReference type="Proteomes" id="UP000034875">
    <property type="component" value="Unassembled WGS sequence"/>
</dbReference>